<dbReference type="GO" id="GO:0045892">
    <property type="term" value="P:negative regulation of DNA-templated transcription"/>
    <property type="evidence" value="ECO:0007669"/>
    <property type="project" value="InterPro"/>
</dbReference>
<dbReference type="InterPro" id="IPR050679">
    <property type="entry name" value="Bact_HTH_transcr_reg"/>
</dbReference>
<comment type="caution">
    <text evidence="8">The sequence shown here is derived from an EMBL/GenBank/DDBJ whole genome shotgun (WGS) entry which is preliminary data.</text>
</comment>
<dbReference type="RefSeq" id="WP_132600354.1">
    <property type="nucleotide sequence ID" value="NZ_SMKO01000124.1"/>
</dbReference>
<dbReference type="InterPro" id="IPR001647">
    <property type="entry name" value="HTH_TetR"/>
</dbReference>
<keyword evidence="3" id="KW-0804">Transcription</keyword>
<proteinExistence type="predicted"/>
<dbReference type="EMBL" id="SMKO01000124">
    <property type="protein sequence ID" value="TDC99004.1"/>
    <property type="molecule type" value="Genomic_DNA"/>
</dbReference>
<feature type="domain" description="HTH tetR-type" evidence="7">
    <location>
        <begin position="100"/>
        <end position="160"/>
    </location>
</feature>
<dbReference type="InterPro" id="IPR036388">
    <property type="entry name" value="WH-like_DNA-bd_sf"/>
</dbReference>
<dbReference type="Gene3D" id="1.10.10.60">
    <property type="entry name" value="Homeodomain-like"/>
    <property type="match status" value="1"/>
</dbReference>
<accession>A0A4R4VAR8</accession>
<dbReference type="Pfam" id="PF00392">
    <property type="entry name" value="GntR"/>
    <property type="match status" value="1"/>
</dbReference>
<evidence type="ECO:0000256" key="1">
    <source>
        <dbReference type="ARBA" id="ARBA00023015"/>
    </source>
</evidence>
<dbReference type="PROSITE" id="PS50977">
    <property type="entry name" value="HTH_TETR_2"/>
    <property type="match status" value="1"/>
</dbReference>
<sequence length="316" mass="34342">MTTPPYARIVADIKRRVADGKLRPGERVPSTRQLARDWGVALATASKALALLAREGVVVAEPRVGTVVAEPRGRARAEPRDGRPSGRSGRAERPALPGHDVTRERIVRAAIEIADTDGLSELTMRAVAGRLGMATMSLYRHVSGKDDLLTLMIDAAVGEFPLPEEAPAGWRARLETSARLQWAAFRKHPWMARTSPLTRPLPSPALFSHTEWALAALGDGLDATSRMYVIVLMHSYVQGIAANLDMELQARADTGMTDAEWMSGQESRVLAIAESGRYPAFLGTLAEMGGDFDLRLDRLFEFGLARLLDGLAVEIG</sequence>
<evidence type="ECO:0000313" key="9">
    <source>
        <dbReference type="Proteomes" id="UP000295258"/>
    </source>
</evidence>
<dbReference type="Pfam" id="PF00440">
    <property type="entry name" value="TetR_N"/>
    <property type="match status" value="1"/>
</dbReference>
<feature type="region of interest" description="Disordered" evidence="5">
    <location>
        <begin position="70"/>
        <end position="99"/>
    </location>
</feature>
<dbReference type="InterPro" id="IPR009057">
    <property type="entry name" value="Homeodomain-like_sf"/>
</dbReference>
<evidence type="ECO:0000256" key="3">
    <source>
        <dbReference type="ARBA" id="ARBA00023163"/>
    </source>
</evidence>
<dbReference type="SUPFAM" id="SSF46785">
    <property type="entry name" value="Winged helix' DNA-binding domain"/>
    <property type="match status" value="1"/>
</dbReference>
<dbReference type="Gene3D" id="1.10.10.10">
    <property type="entry name" value="Winged helix-like DNA-binding domain superfamily/Winged helix DNA-binding domain"/>
    <property type="match status" value="1"/>
</dbReference>
<evidence type="ECO:0000313" key="8">
    <source>
        <dbReference type="EMBL" id="TDC99004.1"/>
    </source>
</evidence>
<dbReference type="PANTHER" id="PTHR44846">
    <property type="entry name" value="MANNOSYL-D-GLYCERATE TRANSPORT/METABOLISM SYSTEM REPRESSOR MNGR-RELATED"/>
    <property type="match status" value="1"/>
</dbReference>
<dbReference type="SUPFAM" id="SSF48498">
    <property type="entry name" value="Tetracyclin repressor-like, C-terminal domain"/>
    <property type="match status" value="1"/>
</dbReference>
<dbReference type="GO" id="GO:0003677">
    <property type="term" value="F:DNA binding"/>
    <property type="evidence" value="ECO:0007669"/>
    <property type="project" value="UniProtKB-UniRule"/>
</dbReference>
<protein>
    <submittedName>
        <fullName evidence="8">GntR family transcriptional regulator</fullName>
    </submittedName>
</protein>
<dbReference type="AlphaFoldDB" id="A0A4R4VAR8"/>
<evidence type="ECO:0000256" key="5">
    <source>
        <dbReference type="SAM" id="MobiDB-lite"/>
    </source>
</evidence>
<keyword evidence="9" id="KW-1185">Reference proteome</keyword>
<dbReference type="SUPFAM" id="SSF46689">
    <property type="entry name" value="Homeodomain-like"/>
    <property type="match status" value="1"/>
</dbReference>
<dbReference type="Proteomes" id="UP000295258">
    <property type="component" value="Unassembled WGS sequence"/>
</dbReference>
<dbReference type="CDD" id="cd07377">
    <property type="entry name" value="WHTH_GntR"/>
    <property type="match status" value="1"/>
</dbReference>
<dbReference type="GO" id="GO:0003700">
    <property type="term" value="F:DNA-binding transcription factor activity"/>
    <property type="evidence" value="ECO:0007669"/>
    <property type="project" value="InterPro"/>
</dbReference>
<feature type="DNA-binding region" description="H-T-H motif" evidence="4">
    <location>
        <begin position="123"/>
        <end position="142"/>
    </location>
</feature>
<keyword evidence="2 4" id="KW-0238">DNA-binding</keyword>
<organism evidence="8 9">
    <name type="scientific">Nonomuraea deserti</name>
    <dbReference type="NCBI Taxonomy" id="1848322"/>
    <lineage>
        <taxon>Bacteria</taxon>
        <taxon>Bacillati</taxon>
        <taxon>Actinomycetota</taxon>
        <taxon>Actinomycetes</taxon>
        <taxon>Streptosporangiales</taxon>
        <taxon>Streptosporangiaceae</taxon>
        <taxon>Nonomuraea</taxon>
    </lineage>
</organism>
<evidence type="ECO:0000259" key="6">
    <source>
        <dbReference type="PROSITE" id="PS50949"/>
    </source>
</evidence>
<dbReference type="PROSITE" id="PS50949">
    <property type="entry name" value="HTH_GNTR"/>
    <property type="match status" value="1"/>
</dbReference>
<dbReference type="InterPro" id="IPR000524">
    <property type="entry name" value="Tscrpt_reg_HTH_GntR"/>
</dbReference>
<dbReference type="InterPro" id="IPR036271">
    <property type="entry name" value="Tet_transcr_reg_TetR-rel_C_sf"/>
</dbReference>
<dbReference type="InterPro" id="IPR036390">
    <property type="entry name" value="WH_DNA-bd_sf"/>
</dbReference>
<reference evidence="8 9" key="1">
    <citation type="submission" date="2019-03" db="EMBL/GenBank/DDBJ databases">
        <title>Draft genome sequences of novel Actinobacteria.</title>
        <authorList>
            <person name="Sahin N."/>
            <person name="Ay H."/>
            <person name="Saygin H."/>
        </authorList>
    </citation>
    <scope>NUCLEOTIDE SEQUENCE [LARGE SCALE GENOMIC DNA]</scope>
    <source>
        <strain evidence="8 9">KC310</strain>
    </source>
</reference>
<dbReference type="Gene3D" id="1.10.357.10">
    <property type="entry name" value="Tetracycline Repressor, domain 2"/>
    <property type="match status" value="1"/>
</dbReference>
<dbReference type="SMART" id="SM00345">
    <property type="entry name" value="HTH_GNTR"/>
    <property type="match status" value="1"/>
</dbReference>
<evidence type="ECO:0000256" key="2">
    <source>
        <dbReference type="ARBA" id="ARBA00023125"/>
    </source>
</evidence>
<evidence type="ECO:0000256" key="4">
    <source>
        <dbReference type="PROSITE-ProRule" id="PRU00335"/>
    </source>
</evidence>
<dbReference type="InterPro" id="IPR004111">
    <property type="entry name" value="Repressor_TetR_C"/>
</dbReference>
<feature type="domain" description="HTH gntR-type" evidence="6">
    <location>
        <begin position="3"/>
        <end position="71"/>
    </location>
</feature>
<dbReference type="PANTHER" id="PTHR44846:SF17">
    <property type="entry name" value="GNTR-FAMILY TRANSCRIPTIONAL REGULATOR"/>
    <property type="match status" value="1"/>
</dbReference>
<dbReference type="Pfam" id="PF02909">
    <property type="entry name" value="TetR_C_1"/>
    <property type="match status" value="1"/>
</dbReference>
<evidence type="ECO:0000259" key="7">
    <source>
        <dbReference type="PROSITE" id="PS50977"/>
    </source>
</evidence>
<gene>
    <name evidence="8" type="ORF">E1292_33365</name>
</gene>
<name>A0A4R4VAR8_9ACTN</name>
<feature type="compositionally biased region" description="Basic and acidic residues" evidence="5">
    <location>
        <begin position="71"/>
        <end position="93"/>
    </location>
</feature>
<keyword evidence="1" id="KW-0805">Transcription regulation</keyword>